<dbReference type="PROSITE" id="PS01031">
    <property type="entry name" value="SHSP"/>
    <property type="match status" value="2"/>
</dbReference>
<evidence type="ECO:0000256" key="3">
    <source>
        <dbReference type="SAM" id="MobiDB-lite"/>
    </source>
</evidence>
<dbReference type="Gene3D" id="2.60.40.790">
    <property type="match status" value="2"/>
</dbReference>
<evidence type="ECO:0000256" key="1">
    <source>
        <dbReference type="PROSITE-ProRule" id="PRU00285"/>
    </source>
</evidence>
<feature type="domain" description="SHSP" evidence="4">
    <location>
        <begin position="223"/>
        <end position="331"/>
    </location>
</feature>
<reference evidence="5" key="1">
    <citation type="submission" date="2020-06" db="EMBL/GenBank/DDBJ databases">
        <title>Draft genome of Bugula neritina, a colonial animal packing powerful symbionts and potential medicines.</title>
        <authorList>
            <person name="Rayko M."/>
        </authorList>
    </citation>
    <scope>NUCLEOTIDE SEQUENCE [LARGE SCALE GENOMIC DNA]</scope>
    <source>
        <strain evidence="5">Kwan_BN1</strain>
    </source>
</reference>
<feature type="region of interest" description="Disordered" evidence="3">
    <location>
        <begin position="217"/>
        <end position="236"/>
    </location>
</feature>
<dbReference type="OrthoDB" id="10060792at2759"/>
<dbReference type="PRINTS" id="PR00299">
    <property type="entry name" value="ACRYSTALLIN"/>
</dbReference>
<dbReference type="PANTHER" id="PTHR45640">
    <property type="entry name" value="HEAT SHOCK PROTEIN HSP-12.2-RELATED"/>
    <property type="match status" value="1"/>
</dbReference>
<evidence type="ECO:0000313" key="5">
    <source>
        <dbReference type="EMBL" id="KAF6037826.1"/>
    </source>
</evidence>
<dbReference type="InterPro" id="IPR002068">
    <property type="entry name" value="A-crystallin/Hsp20_dom"/>
</dbReference>
<dbReference type="InterPro" id="IPR008978">
    <property type="entry name" value="HSP20-like_chaperone"/>
</dbReference>
<feature type="compositionally biased region" description="Polar residues" evidence="3">
    <location>
        <begin position="220"/>
        <end position="236"/>
    </location>
</feature>
<feature type="region of interest" description="Disordered" evidence="3">
    <location>
        <begin position="1"/>
        <end position="151"/>
    </location>
</feature>
<dbReference type="GO" id="GO:0051082">
    <property type="term" value="F:unfolded protein binding"/>
    <property type="evidence" value="ECO:0007669"/>
    <property type="project" value="TreeGrafter"/>
</dbReference>
<feature type="region of interest" description="Disordered" evidence="3">
    <location>
        <begin position="391"/>
        <end position="411"/>
    </location>
</feature>
<evidence type="ECO:0000313" key="6">
    <source>
        <dbReference type="Proteomes" id="UP000593567"/>
    </source>
</evidence>
<dbReference type="GO" id="GO:0042026">
    <property type="term" value="P:protein refolding"/>
    <property type="evidence" value="ECO:0007669"/>
    <property type="project" value="TreeGrafter"/>
</dbReference>
<dbReference type="AlphaFoldDB" id="A0A7J7KKF9"/>
<feature type="domain" description="SHSP" evidence="4">
    <location>
        <begin position="341"/>
        <end position="448"/>
    </location>
</feature>
<keyword evidence="6" id="KW-1185">Reference proteome</keyword>
<dbReference type="GO" id="GO:0009408">
    <property type="term" value="P:response to heat"/>
    <property type="evidence" value="ECO:0007669"/>
    <property type="project" value="TreeGrafter"/>
</dbReference>
<dbReference type="EMBL" id="VXIV02000508">
    <property type="protein sequence ID" value="KAF6037826.1"/>
    <property type="molecule type" value="Genomic_DNA"/>
</dbReference>
<feature type="compositionally biased region" description="Polar residues" evidence="3">
    <location>
        <begin position="112"/>
        <end position="133"/>
    </location>
</feature>
<dbReference type="SUPFAM" id="SSF49764">
    <property type="entry name" value="HSP20-like chaperones"/>
    <property type="match status" value="2"/>
</dbReference>
<comment type="caution">
    <text evidence="5">The sequence shown here is derived from an EMBL/GenBank/DDBJ whole genome shotgun (WGS) entry which is preliminary data.</text>
</comment>
<evidence type="ECO:0000256" key="2">
    <source>
        <dbReference type="RuleBase" id="RU003616"/>
    </source>
</evidence>
<gene>
    <name evidence="5" type="ORF">EB796_003865</name>
</gene>
<dbReference type="Proteomes" id="UP000593567">
    <property type="component" value="Unassembled WGS sequence"/>
</dbReference>
<dbReference type="GO" id="GO:0005737">
    <property type="term" value="C:cytoplasm"/>
    <property type="evidence" value="ECO:0007669"/>
    <property type="project" value="TreeGrafter"/>
</dbReference>
<accession>A0A7J7KKF9</accession>
<dbReference type="PANTHER" id="PTHR45640:SF26">
    <property type="entry name" value="RE23625P"/>
    <property type="match status" value="1"/>
</dbReference>
<evidence type="ECO:0000259" key="4">
    <source>
        <dbReference type="PROSITE" id="PS01031"/>
    </source>
</evidence>
<dbReference type="Pfam" id="PF00011">
    <property type="entry name" value="HSP20"/>
    <property type="match status" value="2"/>
</dbReference>
<feature type="compositionally biased region" description="Basic and acidic residues" evidence="3">
    <location>
        <begin position="391"/>
        <end position="405"/>
    </location>
</feature>
<feature type="compositionally biased region" description="Low complexity" evidence="3">
    <location>
        <begin position="1"/>
        <end position="31"/>
    </location>
</feature>
<protein>
    <submittedName>
        <fullName evidence="5">Hsp-25</fullName>
    </submittedName>
</protein>
<feature type="compositionally biased region" description="Polar residues" evidence="3">
    <location>
        <begin position="33"/>
        <end position="59"/>
    </location>
</feature>
<dbReference type="CDD" id="cd06526">
    <property type="entry name" value="metazoan_ACD"/>
    <property type="match status" value="2"/>
</dbReference>
<sequence length="453" mass="50309">MSSSQQPPTTMSSKSYTTSYSTYTSNKTVSKNGRPQSSETFETSNSSITGDPTTPTTMGQFEDNFEELKRSVMSGDAYKRSQRIHHDVLPKHGQPHYKPQEGVTVIRPTRVTPLNTDVTDNSAAKQPGTQRQLSSSSSASSSSSQASPKMSNYKTELYIPVKRHHGDFDDFFKSRWLEHNNTAMDAEFDKRRMDWDMKLDDLKRDFFHFSPFSDHHPQIDSASTIKPSSTTISVGPSGNPEFAVRFDVKDFKPEEINVSTKSGKLTISAAHEEKTGNSTSRREFKRTVDVPSDVQISLMRSTLSRDGILSITAPIRPPNYLPGTSSALQSNSLVTQQHANALSTMPSTTVVTKQSNAGDALNYSLSIAGYKPEEVSVSVEGRKVIVKAKHEENSGGRKVHNEMTKSFDLPPSVDSHHVRSYIKDGNTLYIEAQLRDDLAGKIHLVPVTHKYVR</sequence>
<proteinExistence type="inferred from homology"/>
<comment type="similarity">
    <text evidence="1 2">Belongs to the small heat shock protein (HSP20) family.</text>
</comment>
<organism evidence="5 6">
    <name type="scientific">Bugula neritina</name>
    <name type="common">Brown bryozoan</name>
    <name type="synonym">Sertularia neritina</name>
    <dbReference type="NCBI Taxonomy" id="10212"/>
    <lineage>
        <taxon>Eukaryota</taxon>
        <taxon>Metazoa</taxon>
        <taxon>Spiralia</taxon>
        <taxon>Lophotrochozoa</taxon>
        <taxon>Bryozoa</taxon>
        <taxon>Gymnolaemata</taxon>
        <taxon>Cheilostomatida</taxon>
        <taxon>Flustrina</taxon>
        <taxon>Buguloidea</taxon>
        <taxon>Bugulidae</taxon>
        <taxon>Bugula</taxon>
    </lineage>
</organism>
<dbReference type="GO" id="GO:0005634">
    <property type="term" value="C:nucleus"/>
    <property type="evidence" value="ECO:0007669"/>
    <property type="project" value="TreeGrafter"/>
</dbReference>
<name>A0A7J7KKF9_BUGNE</name>
<dbReference type="InterPro" id="IPR001436">
    <property type="entry name" value="Alpha-crystallin/sHSP_animal"/>
</dbReference>
<feature type="compositionally biased region" description="Low complexity" evidence="3">
    <location>
        <begin position="134"/>
        <end position="147"/>
    </location>
</feature>